<dbReference type="PANTHER" id="PTHR22744:SF17">
    <property type="entry name" value="BTB DOMAIN-CONTAINING PROTEIN"/>
    <property type="match status" value="1"/>
</dbReference>
<keyword evidence="3" id="KW-1185">Reference proteome</keyword>
<dbReference type="Gene3D" id="3.30.710.10">
    <property type="entry name" value="Potassium Channel Kv1.1, Chain A"/>
    <property type="match status" value="2"/>
</dbReference>
<comment type="caution">
    <text evidence="2">The sequence shown here is derived from an EMBL/GenBank/DDBJ whole genome shotgun (WGS) entry which is preliminary data.</text>
</comment>
<sequence>MPTTALPPFDDESADTILRTSDEVDFRVFRVVLSLASPFFRTLFSLKQPSKDNELLPIIPVSESSRSLEPLLRICYPIPDPEVPDVPNVGDVLEAALKYEMEQATLIMKKALREAIRTEPLQVFAVACRLNLEEEALTAAMHFRGQARSVHDTLTGRTPATEWSSTPPALSYVPNMSNISAGAFYRLIKFVRYGAVTAKFCEQEAFVIPERPQYDEHYCSSPPPTFSQPEHDIVIRTSDNVELYLHALMLSLASPTLRKLVSTQASISKSNSNILTLDEPASILVPLMTLCYPIEDPDITDPQVAIDILKAASKYKMSRATAFLQRYLRTSADIDPFRMFFTAIQHGWTSEAEYFASKLIHSVIEGEYTP</sequence>
<feature type="domain" description="BTB" evidence="1">
    <location>
        <begin position="14"/>
        <end position="76"/>
    </location>
</feature>
<dbReference type="AlphaFoldDB" id="A0AAW0FKL1"/>
<dbReference type="Proteomes" id="UP001385951">
    <property type="component" value="Unassembled WGS sequence"/>
</dbReference>
<dbReference type="SUPFAM" id="SSF54695">
    <property type="entry name" value="POZ domain"/>
    <property type="match status" value="2"/>
</dbReference>
<name>A0AAW0FKL1_9APHY</name>
<protein>
    <recommendedName>
        <fullName evidence="1">BTB domain-containing protein</fullName>
    </recommendedName>
</protein>
<dbReference type="EMBL" id="JASBNA010000094">
    <property type="protein sequence ID" value="KAK7677185.1"/>
    <property type="molecule type" value="Genomic_DNA"/>
</dbReference>
<dbReference type="SMART" id="SM00225">
    <property type="entry name" value="BTB"/>
    <property type="match status" value="2"/>
</dbReference>
<proteinExistence type="predicted"/>
<evidence type="ECO:0000313" key="3">
    <source>
        <dbReference type="Proteomes" id="UP001385951"/>
    </source>
</evidence>
<reference evidence="2 3" key="1">
    <citation type="submission" date="2022-09" db="EMBL/GenBank/DDBJ databases">
        <authorList>
            <person name="Palmer J.M."/>
        </authorList>
    </citation>
    <scope>NUCLEOTIDE SEQUENCE [LARGE SCALE GENOMIC DNA]</scope>
    <source>
        <strain evidence="2 3">DSM 7382</strain>
    </source>
</reference>
<accession>A0AAW0FKL1</accession>
<organism evidence="2 3">
    <name type="scientific">Cerrena zonata</name>
    <dbReference type="NCBI Taxonomy" id="2478898"/>
    <lineage>
        <taxon>Eukaryota</taxon>
        <taxon>Fungi</taxon>
        <taxon>Dikarya</taxon>
        <taxon>Basidiomycota</taxon>
        <taxon>Agaricomycotina</taxon>
        <taxon>Agaricomycetes</taxon>
        <taxon>Polyporales</taxon>
        <taxon>Cerrenaceae</taxon>
        <taxon>Cerrena</taxon>
    </lineage>
</organism>
<evidence type="ECO:0000259" key="1">
    <source>
        <dbReference type="PROSITE" id="PS50097"/>
    </source>
</evidence>
<dbReference type="CDD" id="cd18186">
    <property type="entry name" value="BTB_POZ_ZBTB_KLHL-like"/>
    <property type="match status" value="1"/>
</dbReference>
<dbReference type="InterPro" id="IPR011333">
    <property type="entry name" value="SKP1/BTB/POZ_sf"/>
</dbReference>
<dbReference type="Pfam" id="PF00651">
    <property type="entry name" value="BTB"/>
    <property type="match status" value="2"/>
</dbReference>
<dbReference type="PROSITE" id="PS50097">
    <property type="entry name" value="BTB"/>
    <property type="match status" value="1"/>
</dbReference>
<evidence type="ECO:0000313" key="2">
    <source>
        <dbReference type="EMBL" id="KAK7677185.1"/>
    </source>
</evidence>
<dbReference type="PANTHER" id="PTHR22744">
    <property type="entry name" value="HELIX LOOP HELIX PROTEIN 21-RELATED"/>
    <property type="match status" value="1"/>
</dbReference>
<dbReference type="InterPro" id="IPR000210">
    <property type="entry name" value="BTB/POZ_dom"/>
</dbReference>
<gene>
    <name evidence="2" type="ORF">QCA50_019894</name>
</gene>